<evidence type="ECO:0000259" key="2">
    <source>
        <dbReference type="Pfam" id="PF01243"/>
    </source>
</evidence>
<evidence type="ECO:0000256" key="1">
    <source>
        <dbReference type="ARBA" id="ARBA00023002"/>
    </source>
</evidence>
<gene>
    <name evidence="3" type="ORF">RIF23_13050</name>
</gene>
<name>A0ABU2H8P1_9ACTN</name>
<protein>
    <submittedName>
        <fullName evidence="3">Pyridoxamine 5'-phosphate oxidase family protein</fullName>
    </submittedName>
</protein>
<dbReference type="Proteomes" id="UP001250214">
    <property type="component" value="Unassembled WGS sequence"/>
</dbReference>
<keyword evidence="1" id="KW-0560">Oxidoreductase</keyword>
<keyword evidence="4" id="KW-1185">Reference proteome</keyword>
<accession>A0ABU2H8P1</accession>
<evidence type="ECO:0000313" key="4">
    <source>
        <dbReference type="Proteomes" id="UP001250214"/>
    </source>
</evidence>
<dbReference type="EMBL" id="JAVLVT010000005">
    <property type="protein sequence ID" value="MDS1271224.1"/>
    <property type="molecule type" value="Genomic_DNA"/>
</dbReference>
<dbReference type="PANTHER" id="PTHR35176">
    <property type="entry name" value="HEME OXYGENASE HI_0854-RELATED"/>
    <property type="match status" value="1"/>
</dbReference>
<feature type="domain" description="Pyridoxamine 5'-phosphate oxidase N-terminal" evidence="2">
    <location>
        <begin position="16"/>
        <end position="124"/>
    </location>
</feature>
<reference evidence="4" key="1">
    <citation type="submission" date="2023-07" db="EMBL/GenBank/DDBJ databases">
        <title>Novel species in the genus Lipingzhangella isolated from Sambhar Salt Lake.</title>
        <authorList>
            <person name="Jiya N."/>
            <person name="Kajale S."/>
            <person name="Sharma A."/>
        </authorList>
    </citation>
    <scope>NUCLEOTIDE SEQUENCE [LARGE SCALE GENOMIC DNA]</scope>
    <source>
        <strain evidence="4">LS1_29</strain>
    </source>
</reference>
<dbReference type="Gene3D" id="2.30.110.10">
    <property type="entry name" value="Electron Transport, Fmn-binding Protein, Chain A"/>
    <property type="match status" value="1"/>
</dbReference>
<organism evidence="3 4">
    <name type="scientific">Lipingzhangella rawalii</name>
    <dbReference type="NCBI Taxonomy" id="2055835"/>
    <lineage>
        <taxon>Bacteria</taxon>
        <taxon>Bacillati</taxon>
        <taxon>Actinomycetota</taxon>
        <taxon>Actinomycetes</taxon>
        <taxon>Streptosporangiales</taxon>
        <taxon>Nocardiopsidaceae</taxon>
        <taxon>Lipingzhangella</taxon>
    </lineage>
</organism>
<dbReference type="Pfam" id="PF01243">
    <property type="entry name" value="PNPOx_N"/>
    <property type="match status" value="1"/>
</dbReference>
<dbReference type="InterPro" id="IPR052019">
    <property type="entry name" value="F420H2_bilvrd_red/Heme_oxyg"/>
</dbReference>
<proteinExistence type="predicted"/>
<dbReference type="PANTHER" id="PTHR35176:SF6">
    <property type="entry name" value="HEME OXYGENASE HI_0854-RELATED"/>
    <property type="match status" value="1"/>
</dbReference>
<comment type="caution">
    <text evidence="3">The sequence shown here is derived from an EMBL/GenBank/DDBJ whole genome shotgun (WGS) entry which is preliminary data.</text>
</comment>
<sequence>MTTWQQFTTEQPSFAAEVQARFEAATHHVLATLCADGSPRVSGTEVQFGDIDITVGSMSGARKARDLLRDPRFALHSNPGDGTASPDGLLDAKLTGRAEEITSGPLFDQIQQQDPAAHLFRLELDSVVTVGLTEERDALLIRHWRPESGLVETHRP</sequence>
<evidence type="ECO:0000313" key="3">
    <source>
        <dbReference type="EMBL" id="MDS1271224.1"/>
    </source>
</evidence>
<dbReference type="InterPro" id="IPR011576">
    <property type="entry name" value="Pyridox_Oxase_N"/>
</dbReference>
<dbReference type="RefSeq" id="WP_310912757.1">
    <property type="nucleotide sequence ID" value="NZ_JAVLVT010000005.1"/>
</dbReference>
<dbReference type="InterPro" id="IPR012349">
    <property type="entry name" value="Split_barrel_FMN-bd"/>
</dbReference>
<dbReference type="SUPFAM" id="SSF50475">
    <property type="entry name" value="FMN-binding split barrel"/>
    <property type="match status" value="1"/>
</dbReference>